<evidence type="ECO:0000256" key="1">
    <source>
        <dbReference type="ARBA" id="ARBA00006484"/>
    </source>
</evidence>
<reference evidence="3 4" key="1">
    <citation type="submission" date="2015-12" db="EMBL/GenBank/DDBJ databases">
        <title>Amycolatopsis regifaucium genome sequencing and assembly.</title>
        <authorList>
            <person name="Mayilraj S."/>
        </authorList>
    </citation>
    <scope>NUCLEOTIDE SEQUENCE [LARGE SCALE GENOMIC DNA]</scope>
    <source>
        <strain evidence="3 4">GY080</strain>
    </source>
</reference>
<comment type="caution">
    <text evidence="3">The sequence shown here is derived from an EMBL/GenBank/DDBJ whole genome shotgun (WGS) entry which is preliminary data.</text>
</comment>
<dbReference type="PANTHER" id="PTHR42760:SF133">
    <property type="entry name" value="3-OXOACYL-[ACYL-CARRIER-PROTEIN] REDUCTASE"/>
    <property type="match status" value="1"/>
</dbReference>
<evidence type="ECO:0000313" key="4">
    <source>
        <dbReference type="Proteomes" id="UP000076321"/>
    </source>
</evidence>
<organism evidence="3 4">
    <name type="scientific">Amycolatopsis regifaucium</name>
    <dbReference type="NCBI Taxonomy" id="546365"/>
    <lineage>
        <taxon>Bacteria</taxon>
        <taxon>Bacillati</taxon>
        <taxon>Actinomycetota</taxon>
        <taxon>Actinomycetes</taxon>
        <taxon>Pseudonocardiales</taxon>
        <taxon>Pseudonocardiaceae</taxon>
        <taxon>Amycolatopsis</taxon>
    </lineage>
</organism>
<keyword evidence="2" id="KW-0560">Oxidoreductase</keyword>
<sequence>MLDLASLESIRDLTSLVSQELGAVDGLVIAAGVSKAQLARAVAPQDFDEQVAVNYRGPFFLVQAMIPLFSPAAAIVLVGSAIDTVGTRGQAVYASTKAAVESLTMSLAAELTETGVRVNCVAPGPTDTGFFGKLGLPAKDAAATVEYLTGDVPARRLARPTEIASAVKFLASSESSYINGARIPVDAGWRRLY</sequence>
<dbReference type="InterPro" id="IPR020904">
    <property type="entry name" value="Sc_DH/Rdtase_CS"/>
</dbReference>
<dbReference type="InterPro" id="IPR036291">
    <property type="entry name" value="NAD(P)-bd_dom_sf"/>
</dbReference>
<dbReference type="InterPro" id="IPR002347">
    <property type="entry name" value="SDR_fam"/>
</dbReference>
<dbReference type="Gene3D" id="3.40.50.720">
    <property type="entry name" value="NAD(P)-binding Rossmann-like Domain"/>
    <property type="match status" value="1"/>
</dbReference>
<dbReference type="PROSITE" id="PS00061">
    <property type="entry name" value="ADH_SHORT"/>
    <property type="match status" value="1"/>
</dbReference>
<dbReference type="CDD" id="cd05233">
    <property type="entry name" value="SDR_c"/>
    <property type="match status" value="1"/>
</dbReference>
<name>A0A154MDR8_9PSEU</name>
<accession>A0A154MDR8</accession>
<dbReference type="SUPFAM" id="SSF51735">
    <property type="entry name" value="NAD(P)-binding Rossmann-fold domains"/>
    <property type="match status" value="1"/>
</dbReference>
<dbReference type="GO" id="GO:0006633">
    <property type="term" value="P:fatty acid biosynthetic process"/>
    <property type="evidence" value="ECO:0007669"/>
    <property type="project" value="TreeGrafter"/>
</dbReference>
<proteinExistence type="inferred from homology"/>
<gene>
    <name evidence="3" type="ORF">AVL48_37525</name>
</gene>
<dbReference type="PRINTS" id="PR00080">
    <property type="entry name" value="SDRFAMILY"/>
</dbReference>
<dbReference type="Pfam" id="PF13561">
    <property type="entry name" value="adh_short_C2"/>
    <property type="match status" value="1"/>
</dbReference>
<comment type="similarity">
    <text evidence="1">Belongs to the short-chain dehydrogenases/reductases (SDR) family.</text>
</comment>
<protein>
    <recommendedName>
        <fullName evidence="5">Short-chain dehydrogenase</fullName>
    </recommendedName>
</protein>
<dbReference type="PANTHER" id="PTHR42760">
    <property type="entry name" value="SHORT-CHAIN DEHYDROGENASES/REDUCTASES FAMILY MEMBER"/>
    <property type="match status" value="1"/>
</dbReference>
<evidence type="ECO:0000313" key="3">
    <source>
        <dbReference type="EMBL" id="KZB82724.1"/>
    </source>
</evidence>
<evidence type="ECO:0008006" key="5">
    <source>
        <dbReference type="Google" id="ProtNLM"/>
    </source>
</evidence>
<dbReference type="AlphaFoldDB" id="A0A154MDR8"/>
<evidence type="ECO:0000256" key="2">
    <source>
        <dbReference type="ARBA" id="ARBA00023002"/>
    </source>
</evidence>
<dbReference type="PRINTS" id="PR00081">
    <property type="entry name" value="GDHRDH"/>
</dbReference>
<dbReference type="Proteomes" id="UP000076321">
    <property type="component" value="Unassembled WGS sequence"/>
</dbReference>
<dbReference type="GO" id="GO:0016616">
    <property type="term" value="F:oxidoreductase activity, acting on the CH-OH group of donors, NAD or NADP as acceptor"/>
    <property type="evidence" value="ECO:0007669"/>
    <property type="project" value="TreeGrafter"/>
</dbReference>
<dbReference type="GO" id="GO:0048038">
    <property type="term" value="F:quinone binding"/>
    <property type="evidence" value="ECO:0007669"/>
    <property type="project" value="TreeGrafter"/>
</dbReference>
<dbReference type="EMBL" id="LQCI01000032">
    <property type="protein sequence ID" value="KZB82724.1"/>
    <property type="molecule type" value="Genomic_DNA"/>
</dbReference>